<comment type="caution">
    <text evidence="1">The sequence shown here is derived from an EMBL/GenBank/DDBJ whole genome shotgun (WGS) entry which is preliminary data.</text>
</comment>
<evidence type="ECO:0000313" key="2">
    <source>
        <dbReference type="Proteomes" id="UP001604277"/>
    </source>
</evidence>
<gene>
    <name evidence="1" type="ORF">Fot_28157</name>
</gene>
<keyword evidence="2" id="KW-1185">Reference proteome</keyword>
<dbReference type="AlphaFoldDB" id="A0ABD1TN81"/>
<accession>A0ABD1TN81</accession>
<sequence length="162" mass="18297">MAAIFSLNIRNFREAHGFLVKWQLFLVNTSILWWKEAQDSSSSEVKRGIFYAVSSAPPYGGAMIIFNSDFAFNLRKEDDSSFNSGAYGEVKITSQDYALVPVKCSCPHSSGLLMSWRTERHILEGNRECSSFVLLWLYKADGKSPKMHCFAPQFLNQVPVIA</sequence>
<protein>
    <submittedName>
        <fullName evidence="1">Ubiquitin carboxyl-terminal hydrolase</fullName>
    </submittedName>
</protein>
<dbReference type="EMBL" id="JBFOLJ010000008">
    <property type="protein sequence ID" value="KAL2514186.1"/>
    <property type="molecule type" value="Genomic_DNA"/>
</dbReference>
<dbReference type="GO" id="GO:0016787">
    <property type="term" value="F:hydrolase activity"/>
    <property type="evidence" value="ECO:0007669"/>
    <property type="project" value="UniProtKB-KW"/>
</dbReference>
<keyword evidence="1" id="KW-0378">Hydrolase</keyword>
<organism evidence="1 2">
    <name type="scientific">Forsythia ovata</name>
    <dbReference type="NCBI Taxonomy" id="205694"/>
    <lineage>
        <taxon>Eukaryota</taxon>
        <taxon>Viridiplantae</taxon>
        <taxon>Streptophyta</taxon>
        <taxon>Embryophyta</taxon>
        <taxon>Tracheophyta</taxon>
        <taxon>Spermatophyta</taxon>
        <taxon>Magnoliopsida</taxon>
        <taxon>eudicotyledons</taxon>
        <taxon>Gunneridae</taxon>
        <taxon>Pentapetalae</taxon>
        <taxon>asterids</taxon>
        <taxon>lamiids</taxon>
        <taxon>Lamiales</taxon>
        <taxon>Oleaceae</taxon>
        <taxon>Forsythieae</taxon>
        <taxon>Forsythia</taxon>
    </lineage>
</organism>
<proteinExistence type="predicted"/>
<evidence type="ECO:0000313" key="1">
    <source>
        <dbReference type="EMBL" id="KAL2514186.1"/>
    </source>
</evidence>
<reference evidence="2" key="1">
    <citation type="submission" date="2024-07" db="EMBL/GenBank/DDBJ databases">
        <title>Two chromosome-level genome assemblies of Korean endemic species Abeliophyllum distichum and Forsythia ovata (Oleaceae).</title>
        <authorList>
            <person name="Jang H."/>
        </authorList>
    </citation>
    <scope>NUCLEOTIDE SEQUENCE [LARGE SCALE GENOMIC DNA]</scope>
</reference>
<name>A0ABD1TN81_9LAMI</name>
<dbReference type="Proteomes" id="UP001604277">
    <property type="component" value="Unassembled WGS sequence"/>
</dbReference>